<dbReference type="KEGG" id="xyk:GT347_06980"/>
<dbReference type="FunFam" id="1.10.10.10:FF:000001">
    <property type="entry name" value="LysR family transcriptional regulator"/>
    <property type="match status" value="1"/>
</dbReference>
<proteinExistence type="inferred from homology"/>
<dbReference type="SUPFAM" id="SSF53850">
    <property type="entry name" value="Periplasmic binding protein-like II"/>
    <property type="match status" value="1"/>
</dbReference>
<dbReference type="Gene3D" id="3.40.190.10">
    <property type="entry name" value="Periplasmic binding protein-like II"/>
    <property type="match status" value="2"/>
</dbReference>
<evidence type="ECO:0000313" key="6">
    <source>
        <dbReference type="EMBL" id="QHI97756.1"/>
    </source>
</evidence>
<dbReference type="GO" id="GO:0003700">
    <property type="term" value="F:DNA-binding transcription factor activity"/>
    <property type="evidence" value="ECO:0007669"/>
    <property type="project" value="InterPro"/>
</dbReference>
<keyword evidence="3" id="KW-0238">DNA-binding</keyword>
<dbReference type="Gene3D" id="1.10.10.10">
    <property type="entry name" value="Winged helix-like DNA-binding domain superfamily/Winged helix DNA-binding domain"/>
    <property type="match status" value="1"/>
</dbReference>
<dbReference type="EMBL" id="CP047650">
    <property type="protein sequence ID" value="QHI97756.1"/>
    <property type="molecule type" value="Genomic_DNA"/>
</dbReference>
<keyword evidence="2" id="KW-0805">Transcription regulation</keyword>
<dbReference type="PRINTS" id="PR00039">
    <property type="entry name" value="HTHLYSR"/>
</dbReference>
<dbReference type="GO" id="GO:0003677">
    <property type="term" value="F:DNA binding"/>
    <property type="evidence" value="ECO:0007669"/>
    <property type="project" value="UniProtKB-KW"/>
</dbReference>
<dbReference type="InterPro" id="IPR036388">
    <property type="entry name" value="WH-like_DNA-bd_sf"/>
</dbReference>
<dbReference type="Pfam" id="PF03466">
    <property type="entry name" value="LysR_substrate"/>
    <property type="match status" value="1"/>
</dbReference>
<evidence type="ECO:0000259" key="5">
    <source>
        <dbReference type="PROSITE" id="PS50931"/>
    </source>
</evidence>
<dbReference type="InterPro" id="IPR036390">
    <property type="entry name" value="WH_DNA-bd_sf"/>
</dbReference>
<dbReference type="InterPro" id="IPR000847">
    <property type="entry name" value="LysR_HTH_N"/>
</dbReference>
<dbReference type="InterPro" id="IPR050176">
    <property type="entry name" value="LTTR"/>
</dbReference>
<dbReference type="PANTHER" id="PTHR30579">
    <property type="entry name" value="TRANSCRIPTIONAL REGULATOR"/>
    <property type="match status" value="1"/>
</dbReference>
<dbReference type="SUPFAM" id="SSF46785">
    <property type="entry name" value="Winged helix' DNA-binding domain"/>
    <property type="match status" value="1"/>
</dbReference>
<dbReference type="Pfam" id="PF00126">
    <property type="entry name" value="HTH_1"/>
    <property type="match status" value="1"/>
</dbReference>
<organism evidence="6 7">
    <name type="scientific">Xylophilus rhododendri</name>
    <dbReference type="NCBI Taxonomy" id="2697032"/>
    <lineage>
        <taxon>Bacteria</taxon>
        <taxon>Pseudomonadati</taxon>
        <taxon>Pseudomonadota</taxon>
        <taxon>Betaproteobacteria</taxon>
        <taxon>Burkholderiales</taxon>
        <taxon>Xylophilus</taxon>
    </lineage>
</organism>
<sequence>MTVAVRPMDLDAVQAFVLVADFRSFTRAAEALGSTQSAVSLKLKRLEERLQRRLLERTPRLVRLSADGLRFLGHARGLLAAHEQALRGFEDAPRRLTVGIADHLAGTDLPALLAQAGSFDPGLQLEVRIGGSEPLLRAFDKRQCDAVIVRRLDKRQDNELLFSEPFRWYAAPHWQAVHGEPLRLASQAPPCGVRALALDLLDQAGIAYREVFLGGGVTALRAAVTAGLAVAALGQRAAPVGAIDVGAALGLPALPVADVVLHSRSPEASAPGGALRLLATALRAAMPEA</sequence>
<keyword evidence="7" id="KW-1185">Reference proteome</keyword>
<evidence type="ECO:0000256" key="4">
    <source>
        <dbReference type="ARBA" id="ARBA00023163"/>
    </source>
</evidence>
<accession>A0A857J212</accession>
<dbReference type="PROSITE" id="PS50931">
    <property type="entry name" value="HTH_LYSR"/>
    <property type="match status" value="1"/>
</dbReference>
<comment type="similarity">
    <text evidence="1">Belongs to the LysR transcriptional regulatory family.</text>
</comment>
<evidence type="ECO:0000256" key="3">
    <source>
        <dbReference type="ARBA" id="ARBA00023125"/>
    </source>
</evidence>
<protein>
    <submittedName>
        <fullName evidence="6">LysR family transcriptional regulator</fullName>
    </submittedName>
</protein>
<evidence type="ECO:0000313" key="7">
    <source>
        <dbReference type="Proteomes" id="UP000464787"/>
    </source>
</evidence>
<evidence type="ECO:0000256" key="2">
    <source>
        <dbReference type="ARBA" id="ARBA00023015"/>
    </source>
</evidence>
<keyword evidence="4" id="KW-0804">Transcription</keyword>
<name>A0A857J212_9BURK</name>
<dbReference type="PANTHER" id="PTHR30579:SF7">
    <property type="entry name" value="HTH-TYPE TRANSCRIPTIONAL REGULATOR LRHA-RELATED"/>
    <property type="match status" value="1"/>
</dbReference>
<dbReference type="Proteomes" id="UP000464787">
    <property type="component" value="Chromosome"/>
</dbReference>
<gene>
    <name evidence="6" type="ORF">GT347_06980</name>
</gene>
<evidence type="ECO:0000256" key="1">
    <source>
        <dbReference type="ARBA" id="ARBA00009437"/>
    </source>
</evidence>
<reference evidence="6 7" key="1">
    <citation type="submission" date="2020-01" db="EMBL/GenBank/DDBJ databases">
        <title>Genome sequencing of strain KACC 21265.</title>
        <authorList>
            <person name="Heo J."/>
            <person name="Kim S.-J."/>
            <person name="Kim J.-S."/>
            <person name="Hong S.-B."/>
            <person name="Kwon S.-W."/>
        </authorList>
    </citation>
    <scope>NUCLEOTIDE SEQUENCE [LARGE SCALE GENOMIC DNA]</scope>
    <source>
        <strain evidence="6 7">KACC 21265</strain>
    </source>
</reference>
<dbReference type="AlphaFoldDB" id="A0A857J212"/>
<feature type="domain" description="HTH lysR-type" evidence="5">
    <location>
        <begin position="8"/>
        <end position="65"/>
    </location>
</feature>
<dbReference type="InterPro" id="IPR005119">
    <property type="entry name" value="LysR_subst-bd"/>
</dbReference>